<dbReference type="RefSeq" id="WP_168114193.1">
    <property type="nucleotide sequence ID" value="NZ_BOON01000031.1"/>
</dbReference>
<feature type="chain" id="PRO_5035287178" evidence="7">
    <location>
        <begin position="26"/>
        <end position="210"/>
    </location>
</feature>
<evidence type="ECO:0000313" key="8">
    <source>
        <dbReference type="EMBL" id="GII23800.1"/>
    </source>
</evidence>
<evidence type="ECO:0000256" key="4">
    <source>
        <dbReference type="ARBA" id="ARBA00022989"/>
    </source>
</evidence>
<dbReference type="EMBL" id="BOON01000031">
    <property type="protein sequence ID" value="GII23800.1"/>
    <property type="molecule type" value="Genomic_DNA"/>
</dbReference>
<proteinExistence type="predicted"/>
<accession>A0A8J3TAW7</accession>
<feature type="signal peptide" evidence="7">
    <location>
        <begin position="1"/>
        <end position="25"/>
    </location>
</feature>
<keyword evidence="7" id="KW-0732">Signal</keyword>
<feature type="transmembrane region" description="Helical" evidence="6">
    <location>
        <begin position="142"/>
        <end position="168"/>
    </location>
</feature>
<keyword evidence="2" id="KW-1003">Cell membrane</keyword>
<protein>
    <submittedName>
        <fullName evidence="8">Lysine transporter LysE</fullName>
    </submittedName>
</protein>
<sequence>MTWSSYASFLAFAVALVLAPGPDFAVVTKNTLASGRWRGAWSGVGVACSNAVQGTAAAAGLGALIVRAQPVLEVVRWAGVAYLSYLGIQAIRSAVRGRYPALDPDTGGRAKGAALGGWRQGFLSNITNPKVLVFYLAVLPQFLAPGAGSTVLLAFALSHALLSLLYLLMLTTFLHRVRRFLTRRRVRRTLDTATGVALLGFGTRLAADRV</sequence>
<evidence type="ECO:0000256" key="6">
    <source>
        <dbReference type="SAM" id="Phobius"/>
    </source>
</evidence>
<evidence type="ECO:0000256" key="2">
    <source>
        <dbReference type="ARBA" id="ARBA00022475"/>
    </source>
</evidence>
<dbReference type="PANTHER" id="PTHR30086:SF20">
    <property type="entry name" value="ARGININE EXPORTER PROTEIN ARGO-RELATED"/>
    <property type="match status" value="1"/>
</dbReference>
<reference evidence="8" key="1">
    <citation type="submission" date="2021-01" db="EMBL/GenBank/DDBJ databases">
        <title>Whole genome shotgun sequence of Planosporangium mesophilum NBRC 109066.</title>
        <authorList>
            <person name="Komaki H."/>
            <person name="Tamura T."/>
        </authorList>
    </citation>
    <scope>NUCLEOTIDE SEQUENCE</scope>
    <source>
        <strain evidence="8">NBRC 109066</strain>
    </source>
</reference>
<keyword evidence="3 6" id="KW-0812">Transmembrane</keyword>
<name>A0A8J3TAW7_9ACTN</name>
<evidence type="ECO:0000256" key="1">
    <source>
        <dbReference type="ARBA" id="ARBA00004651"/>
    </source>
</evidence>
<dbReference type="AlphaFoldDB" id="A0A8J3TAW7"/>
<evidence type="ECO:0000313" key="9">
    <source>
        <dbReference type="Proteomes" id="UP000599074"/>
    </source>
</evidence>
<gene>
    <name evidence="8" type="ORF">Pme01_33970</name>
</gene>
<dbReference type="Pfam" id="PF01810">
    <property type="entry name" value="LysE"/>
    <property type="match status" value="1"/>
</dbReference>
<keyword evidence="5 6" id="KW-0472">Membrane</keyword>
<dbReference type="GO" id="GO:0005886">
    <property type="term" value="C:plasma membrane"/>
    <property type="evidence" value="ECO:0007669"/>
    <property type="project" value="UniProtKB-SubCell"/>
</dbReference>
<dbReference type="PIRSF" id="PIRSF006324">
    <property type="entry name" value="LeuE"/>
    <property type="match status" value="1"/>
</dbReference>
<evidence type="ECO:0000256" key="3">
    <source>
        <dbReference type="ARBA" id="ARBA00022692"/>
    </source>
</evidence>
<evidence type="ECO:0000256" key="5">
    <source>
        <dbReference type="ARBA" id="ARBA00023136"/>
    </source>
</evidence>
<dbReference type="InterPro" id="IPR001123">
    <property type="entry name" value="LeuE-type"/>
</dbReference>
<comment type="subcellular location">
    <subcellularLocation>
        <location evidence="1">Cell membrane</location>
        <topology evidence="1">Multi-pass membrane protein</topology>
    </subcellularLocation>
</comment>
<keyword evidence="9" id="KW-1185">Reference proteome</keyword>
<comment type="caution">
    <text evidence="8">The sequence shown here is derived from an EMBL/GenBank/DDBJ whole genome shotgun (WGS) entry which is preliminary data.</text>
</comment>
<organism evidence="8 9">
    <name type="scientific">Planosporangium mesophilum</name>
    <dbReference type="NCBI Taxonomy" id="689768"/>
    <lineage>
        <taxon>Bacteria</taxon>
        <taxon>Bacillati</taxon>
        <taxon>Actinomycetota</taxon>
        <taxon>Actinomycetes</taxon>
        <taxon>Micromonosporales</taxon>
        <taxon>Micromonosporaceae</taxon>
        <taxon>Planosporangium</taxon>
    </lineage>
</organism>
<dbReference type="Proteomes" id="UP000599074">
    <property type="component" value="Unassembled WGS sequence"/>
</dbReference>
<evidence type="ECO:0000256" key="7">
    <source>
        <dbReference type="SAM" id="SignalP"/>
    </source>
</evidence>
<dbReference type="GO" id="GO:0015171">
    <property type="term" value="F:amino acid transmembrane transporter activity"/>
    <property type="evidence" value="ECO:0007669"/>
    <property type="project" value="TreeGrafter"/>
</dbReference>
<dbReference type="PANTHER" id="PTHR30086">
    <property type="entry name" value="ARGININE EXPORTER PROTEIN ARGO"/>
    <property type="match status" value="1"/>
</dbReference>
<keyword evidence="4 6" id="KW-1133">Transmembrane helix</keyword>